<sequence>MKETDDAFLALGGEVARSMAQQLKEAGYVFTVKSLDEFVKRTSGTHSSPLVDHIGRSHSTLQGSLGSREGSANHPMDSNAATETPTVTGTSELVLTFDGCGQSNLQLDHPTGFGVGSLLYPNFPGAAGAMYPWPAGSFIPPNRSQYMSTIPPQNYGYYPGVFQQPLFYGLPSSGQLAIQPNLEGVTGWNTTGADPGSHGSYGDGYNAWTNNEQS</sequence>
<dbReference type="KEGG" id="cdep:91089497"/>
<dbReference type="EMBL" id="CP143789">
    <property type="protein sequence ID" value="WVN90053.1"/>
    <property type="molecule type" value="Genomic_DNA"/>
</dbReference>
<dbReference type="Proteomes" id="UP000094043">
    <property type="component" value="Chromosome 6"/>
</dbReference>
<gene>
    <name evidence="1" type="ORF">L203_105288</name>
</gene>
<organism evidence="1 2">
    <name type="scientific">Cryptococcus depauperatus CBS 7841</name>
    <dbReference type="NCBI Taxonomy" id="1295531"/>
    <lineage>
        <taxon>Eukaryota</taxon>
        <taxon>Fungi</taxon>
        <taxon>Dikarya</taxon>
        <taxon>Basidiomycota</taxon>
        <taxon>Agaricomycotina</taxon>
        <taxon>Tremellomycetes</taxon>
        <taxon>Tremellales</taxon>
        <taxon>Cryptococcaceae</taxon>
        <taxon>Cryptococcus</taxon>
    </lineage>
</organism>
<proteinExistence type="predicted"/>
<reference evidence="1" key="1">
    <citation type="submission" date="2016-06" db="EMBL/GenBank/DDBJ databases">
        <authorList>
            <person name="Cuomo C."/>
            <person name="Litvintseva A."/>
            <person name="Heitman J."/>
            <person name="Chen Y."/>
            <person name="Sun S."/>
            <person name="Springer D."/>
            <person name="Dromer F."/>
            <person name="Young S."/>
            <person name="Zeng Q."/>
            <person name="Chapman S."/>
            <person name="Gujja S."/>
            <person name="Saif S."/>
            <person name="Birren B."/>
        </authorList>
    </citation>
    <scope>NUCLEOTIDE SEQUENCE</scope>
    <source>
        <strain evidence="1">CBS 7841</strain>
    </source>
</reference>
<reference evidence="1" key="2">
    <citation type="journal article" date="2022" name="Elife">
        <title>Obligate sexual reproduction of a homothallic fungus closely related to the Cryptococcus pathogenic species complex.</title>
        <authorList>
            <person name="Passer A.R."/>
            <person name="Clancey S.A."/>
            <person name="Shea T."/>
            <person name="David-Palma M."/>
            <person name="Averette A.F."/>
            <person name="Boekhout T."/>
            <person name="Porcel B.M."/>
            <person name="Nowrousian M."/>
            <person name="Cuomo C.A."/>
            <person name="Sun S."/>
            <person name="Heitman J."/>
            <person name="Coelho M.A."/>
        </authorList>
    </citation>
    <scope>NUCLEOTIDE SEQUENCE</scope>
    <source>
        <strain evidence="1">CBS 7841</strain>
    </source>
</reference>
<evidence type="ECO:0000313" key="1">
    <source>
        <dbReference type="EMBL" id="WVN90053.1"/>
    </source>
</evidence>
<dbReference type="VEuPathDB" id="FungiDB:L203_05659"/>
<dbReference type="RefSeq" id="XP_066070753.1">
    <property type="nucleotide sequence ID" value="XM_066214656.1"/>
</dbReference>
<accession>A0A1E3HYJ0</accession>
<name>A0A1E3HYJ0_9TREE</name>
<dbReference type="AlphaFoldDB" id="A0A1E3HYJ0"/>
<dbReference type="GeneID" id="91089497"/>
<evidence type="ECO:0000313" key="2">
    <source>
        <dbReference type="Proteomes" id="UP000094043"/>
    </source>
</evidence>
<reference evidence="1" key="3">
    <citation type="submission" date="2024-01" db="EMBL/GenBank/DDBJ databases">
        <authorList>
            <person name="Coelho M.A."/>
            <person name="David-Palma M."/>
            <person name="Shea T."/>
            <person name="Sun S."/>
            <person name="Cuomo C.A."/>
            <person name="Heitman J."/>
        </authorList>
    </citation>
    <scope>NUCLEOTIDE SEQUENCE</scope>
    <source>
        <strain evidence="1">CBS 7841</strain>
    </source>
</reference>
<keyword evidence="2" id="KW-1185">Reference proteome</keyword>
<protein>
    <submittedName>
        <fullName evidence="1">Uncharacterized protein</fullName>
    </submittedName>
</protein>